<protein>
    <submittedName>
        <fullName evidence="1">Uncharacterized protein</fullName>
    </submittedName>
</protein>
<sequence>METRISRPYELIGLIGDPFSPNDHHHHLQRTIRVDPITLGANYHHDHLEGSLGYPRPLILPQNYIGSLRGDVRPDLCQSGLFSVPIGSVCAYRVCDEKQPKPDLTKVQPDFL</sequence>
<evidence type="ECO:0000313" key="1">
    <source>
        <dbReference type="EMBL" id="PKI67477.1"/>
    </source>
</evidence>
<gene>
    <name evidence="1" type="ORF">CRG98_012061</name>
</gene>
<comment type="caution">
    <text evidence="1">The sequence shown here is derived from an EMBL/GenBank/DDBJ whole genome shotgun (WGS) entry which is preliminary data.</text>
</comment>
<organism evidence="1 2">
    <name type="scientific">Punica granatum</name>
    <name type="common">Pomegranate</name>
    <dbReference type="NCBI Taxonomy" id="22663"/>
    <lineage>
        <taxon>Eukaryota</taxon>
        <taxon>Viridiplantae</taxon>
        <taxon>Streptophyta</taxon>
        <taxon>Embryophyta</taxon>
        <taxon>Tracheophyta</taxon>
        <taxon>Spermatophyta</taxon>
        <taxon>Magnoliopsida</taxon>
        <taxon>eudicotyledons</taxon>
        <taxon>Gunneridae</taxon>
        <taxon>Pentapetalae</taxon>
        <taxon>rosids</taxon>
        <taxon>malvids</taxon>
        <taxon>Myrtales</taxon>
        <taxon>Lythraceae</taxon>
        <taxon>Punica</taxon>
    </lineage>
</organism>
<accession>A0A2I0KG54</accession>
<evidence type="ECO:0000313" key="2">
    <source>
        <dbReference type="Proteomes" id="UP000233551"/>
    </source>
</evidence>
<name>A0A2I0KG54_PUNGR</name>
<dbReference type="EMBL" id="PGOL01000597">
    <property type="protein sequence ID" value="PKI67477.1"/>
    <property type="molecule type" value="Genomic_DNA"/>
</dbReference>
<reference evidence="1 2" key="1">
    <citation type="submission" date="2017-11" db="EMBL/GenBank/DDBJ databases">
        <title>De-novo sequencing of pomegranate (Punica granatum L.) genome.</title>
        <authorList>
            <person name="Akparov Z."/>
            <person name="Amiraslanov A."/>
            <person name="Hajiyeva S."/>
            <person name="Abbasov M."/>
            <person name="Kaur K."/>
            <person name="Hamwieh A."/>
            <person name="Solovyev V."/>
            <person name="Salamov A."/>
            <person name="Braich B."/>
            <person name="Kosarev P."/>
            <person name="Mahmoud A."/>
            <person name="Hajiyev E."/>
            <person name="Babayeva S."/>
            <person name="Izzatullayeva V."/>
            <person name="Mammadov A."/>
            <person name="Mammadov A."/>
            <person name="Sharifova S."/>
            <person name="Ojaghi J."/>
            <person name="Eynullazada K."/>
            <person name="Bayramov B."/>
            <person name="Abdulazimova A."/>
            <person name="Shahmuradov I."/>
        </authorList>
    </citation>
    <scope>NUCLEOTIDE SEQUENCE [LARGE SCALE GENOMIC DNA]</scope>
    <source>
        <strain evidence="2">cv. AG2017</strain>
        <tissue evidence="1">Leaf</tissue>
    </source>
</reference>
<dbReference type="AlphaFoldDB" id="A0A2I0KG54"/>
<keyword evidence="2" id="KW-1185">Reference proteome</keyword>
<proteinExistence type="predicted"/>
<dbReference type="Proteomes" id="UP000233551">
    <property type="component" value="Unassembled WGS sequence"/>
</dbReference>